<evidence type="ECO:0000256" key="2">
    <source>
        <dbReference type="SAM" id="MobiDB-lite"/>
    </source>
</evidence>
<dbReference type="Pfam" id="PF11864">
    <property type="entry name" value="DUF3384"/>
    <property type="match status" value="1"/>
</dbReference>
<dbReference type="InterPro" id="IPR018515">
    <property type="entry name" value="Tuberin-type_domain"/>
</dbReference>
<evidence type="ECO:0000313" key="5">
    <source>
        <dbReference type="Proteomes" id="UP001360953"/>
    </source>
</evidence>
<comment type="caution">
    <text evidence="4">The sequence shown here is derived from an EMBL/GenBank/DDBJ whole genome shotgun (WGS) entry which is preliminary data.</text>
</comment>
<feature type="compositionally biased region" description="Pro residues" evidence="2">
    <location>
        <begin position="19"/>
        <end position="33"/>
    </location>
</feature>
<feature type="compositionally biased region" description="Low complexity" evidence="2">
    <location>
        <begin position="8"/>
        <end position="18"/>
    </location>
</feature>
<dbReference type="InterPro" id="IPR000331">
    <property type="entry name" value="Rap/Ran_GAP_dom"/>
</dbReference>
<dbReference type="Proteomes" id="UP001360953">
    <property type="component" value="Unassembled WGS sequence"/>
</dbReference>
<dbReference type="PANTHER" id="PTHR10063:SF0">
    <property type="entry name" value="TUBERIN"/>
    <property type="match status" value="1"/>
</dbReference>
<dbReference type="EMBL" id="JBBPEH010000009">
    <property type="protein sequence ID" value="KAK7534103.1"/>
    <property type="molecule type" value="Genomic_DNA"/>
</dbReference>
<gene>
    <name evidence="4" type="ORF">J3D65DRAFT_669796</name>
</gene>
<dbReference type="Gene3D" id="3.40.50.11210">
    <property type="entry name" value="Rap/Ran-GAP"/>
    <property type="match status" value="1"/>
</dbReference>
<dbReference type="Pfam" id="PF03542">
    <property type="entry name" value="Tuberin"/>
    <property type="match status" value="1"/>
</dbReference>
<dbReference type="InterPro" id="IPR027107">
    <property type="entry name" value="Tuberin/Ral-act_asu"/>
</dbReference>
<keyword evidence="5" id="KW-1185">Reference proteome</keyword>
<sequence length="1686" mass="188791">MASDQLLPSAPVPAAMSSPSPPPEALPQPPKSPETPIRNQASASSISNLFKDLIGRNRQSTTDIPSSVTSGAPVQGIFARRPSVSFLPRHLEPASADGTEPTPGRHVVRSRPSHFDASGITIPPVMGGPPELSQYIEELSPRAPLLQRIDAAHRLCPILDQYAIKGVWGIWILAQESLLRSENPDAAQAAYRLLYSLVKLPTLSSAERSNFFSLIATSEHEQIAGMRLQLLNSLTSGGRNIDALETKVTPVLCRLLDKCFAVARTARDTHRNAKADVALAEDVQLEEVFRLLIDLIKFNAKLLSDRHIEDLLEKVLFISRRTTRKPDLRNGIVVIDTLITYKDIPQKHLQPCLELLCSVCNRLLQLGDLRDLAERVIVNLYGSHVAPAAVFDFLNILYGKLSSPKQRTNVVRGAVKVLDDLLFSERAEHLAELQLSLFLPALSELITDENGHRQGNEFKTEDERVLLKMKTDNLHLDADVLIIIWKLLTASDKNKYKRQLFDEYDWTIFLEIILKCSFEVPDHDVRDFDGIEHHSFPQSVDSEESENLHPSVPLRGILLRLYEIRDQLDIFQRLETMALLVRLGGKLPDDVAKGVIDFHRDERLLQPPNPSWKDTWEHLLGPFFRDKQRSSVLRIYSIRAIVEAYDYVAAVLPTEVQVECAKLVIDHINEETHPAVLEVLTDAAVKVISEGSEELVEYSMDIFQVYLWEFIGSLPEKSKEDWILAENPMSPSNVLTKALVRIFIRNFRTSVWKTNKAYELIIWVAATDKCDMDARITAVKFLSRLRSDADHGLRISLAAEGESMAAVLCRTADTAAAAQKEDVAAPAVEAISPTSVEERAPSRDRGSVASGKGVPGVSTGPNSRVPSRVSSGMAKPRPVQPLWMYGAGQPGLPEDPPSSSSLVLFTHLEPAVVQHDEEKEPQSNGTESELKLPLVPTTRAVFDIGLWIETVIKLFQNCTDWEVLSYLLVHIGPQLCNHTAWRNSVPAMKMLRNVICEQIRNNSVPEPPSYTSLKRADVAVCYFHILTILLSYHKNFEKSEQDELVKSFLLGMGTWERTSKWCIHALTVCCHEIPESTTKHLQNFVQRMSQIITQPQIAIHILEFLTHLVRLPDLYVNFRDDEFKMVFGVCFRYLDYVRDQAEKGQLASARLSGGALRHSGPSRDLRDSKMSEQQSSKRDRLSDTRAQVDDLSQYVHALAYHVITFWFMAMKLEDRKQFVPWIVRRLVHTDRFGRETLEEQAQITIDMLHSRAHTDRDETKYTEQFSSEADGPVSKMSWVIGKEMLLTFETAARTGVTQMIKRRPSYTSYGIYRPSLAPTPMHQVPLLTGLAAEAFYTSSYVGVLPEDIFQGFFAPITLLDPNAGEKNPWIQLPDDAATQRSIAALDRSPTVDGHKVGVIFIGEGQTTEQEVLANVMGTGDYTSFVLALGENKAMRLKDAKFNTQGLDTSMDMDGEFAICWRDRAVEIIFHVLTLMPTNLEMDPLCINKKRHIGNDFINIVFNNSGNPFHFDMFPSQFNYVYIVITPESHPTLIPPPQSEPVDQSVHPNQHYSHHQRRHLDAYYKVQVLTRPGFPEISPASETKIISGRGLPAYVRMLALNASVFCQVWSAREAGEYVSPWRNRLREIKRLWDKHAPPPAVVAATPTPPVTGLSAAGAGSAVGGGLAAPGAPFGQRQSFASVGSTSE</sequence>
<feature type="region of interest" description="Disordered" evidence="2">
    <location>
        <begin position="91"/>
        <end position="111"/>
    </location>
</feature>
<feature type="domain" description="Rap-GAP" evidence="3">
    <location>
        <begin position="1382"/>
        <end position="1630"/>
    </location>
</feature>
<dbReference type="PROSITE" id="PS50085">
    <property type="entry name" value="RAPGAP"/>
    <property type="match status" value="1"/>
</dbReference>
<dbReference type="GeneID" id="92036136"/>
<accession>A0ABR1LFW2</accession>
<reference evidence="4 5" key="1">
    <citation type="submission" date="2024-04" db="EMBL/GenBank/DDBJ databases">
        <title>Phyllosticta paracitricarpa is synonymous to the EU quarantine fungus P. citricarpa based on phylogenomic analyses.</title>
        <authorList>
            <consortium name="Lawrence Berkeley National Laboratory"/>
            <person name="Van ingen-buijs V.A."/>
            <person name="Van westerhoven A.C."/>
            <person name="Haridas S."/>
            <person name="Skiadas P."/>
            <person name="Martin F."/>
            <person name="Groenewald J.Z."/>
            <person name="Crous P.W."/>
            <person name="Seidl M.F."/>
        </authorList>
    </citation>
    <scope>NUCLEOTIDE SEQUENCE [LARGE SCALE GENOMIC DNA]</scope>
    <source>
        <strain evidence="4 5">CPC 17464</strain>
    </source>
</reference>
<name>A0ABR1LFW2_9PEZI</name>
<evidence type="ECO:0000313" key="4">
    <source>
        <dbReference type="EMBL" id="KAK7534103.1"/>
    </source>
</evidence>
<feature type="compositionally biased region" description="Basic and acidic residues" evidence="2">
    <location>
        <begin position="1161"/>
        <end position="1182"/>
    </location>
</feature>
<feature type="region of interest" description="Disordered" evidence="2">
    <location>
        <begin position="1"/>
        <end position="41"/>
    </location>
</feature>
<dbReference type="Pfam" id="PF02145">
    <property type="entry name" value="Rap_GAP"/>
    <property type="match status" value="1"/>
</dbReference>
<feature type="region of interest" description="Disordered" evidence="2">
    <location>
        <begin position="1152"/>
        <end position="1182"/>
    </location>
</feature>
<dbReference type="InterPro" id="IPR035974">
    <property type="entry name" value="Rap/Ran-GAP_sf"/>
</dbReference>
<dbReference type="SUPFAM" id="SSF48371">
    <property type="entry name" value="ARM repeat"/>
    <property type="match status" value="1"/>
</dbReference>
<keyword evidence="1" id="KW-0343">GTPase activation</keyword>
<feature type="compositionally biased region" description="Polar residues" evidence="2">
    <location>
        <begin position="859"/>
        <end position="870"/>
    </location>
</feature>
<protein>
    <recommendedName>
        <fullName evidence="3">Rap-GAP domain-containing protein</fullName>
    </recommendedName>
</protein>
<organism evidence="4 5">
    <name type="scientific">Phyllosticta citribraziliensis</name>
    <dbReference type="NCBI Taxonomy" id="989973"/>
    <lineage>
        <taxon>Eukaryota</taxon>
        <taxon>Fungi</taxon>
        <taxon>Dikarya</taxon>
        <taxon>Ascomycota</taxon>
        <taxon>Pezizomycotina</taxon>
        <taxon>Dothideomycetes</taxon>
        <taxon>Dothideomycetes incertae sedis</taxon>
        <taxon>Botryosphaeriales</taxon>
        <taxon>Phyllostictaceae</taxon>
        <taxon>Phyllosticta</taxon>
    </lineage>
</organism>
<dbReference type="PANTHER" id="PTHR10063">
    <property type="entry name" value="TUBERIN"/>
    <property type="match status" value="1"/>
</dbReference>
<evidence type="ECO:0000256" key="1">
    <source>
        <dbReference type="ARBA" id="ARBA00022468"/>
    </source>
</evidence>
<dbReference type="SUPFAM" id="SSF111347">
    <property type="entry name" value="Rap/Ran-GAP"/>
    <property type="match status" value="1"/>
</dbReference>
<feature type="compositionally biased region" description="Basic and acidic residues" evidence="2">
    <location>
        <begin position="836"/>
        <end position="846"/>
    </location>
</feature>
<dbReference type="InterPro" id="IPR024584">
    <property type="entry name" value="Tuberin_N"/>
</dbReference>
<proteinExistence type="predicted"/>
<dbReference type="InterPro" id="IPR016024">
    <property type="entry name" value="ARM-type_fold"/>
</dbReference>
<evidence type="ECO:0000259" key="3">
    <source>
        <dbReference type="PROSITE" id="PS50085"/>
    </source>
</evidence>
<dbReference type="RefSeq" id="XP_066653142.1">
    <property type="nucleotide sequence ID" value="XM_066803230.1"/>
</dbReference>
<feature type="region of interest" description="Disordered" evidence="2">
    <location>
        <begin position="829"/>
        <end position="900"/>
    </location>
</feature>